<name>A0A0A7GFV7_GEOAI</name>
<dbReference type="HOGENOM" id="CLU_039478_0_2_2"/>
<keyword evidence="2 4" id="KW-0479">Metal-binding</keyword>
<accession>A0A0A7GFV7</accession>
<dbReference type="PIRSF" id="PIRSF036979">
    <property type="entry name" value="Arginase"/>
    <property type="match status" value="1"/>
</dbReference>
<feature type="binding site" evidence="4">
    <location>
        <position position="124"/>
    </location>
    <ligand>
        <name>Mn(2+)</name>
        <dbReference type="ChEBI" id="CHEBI:29035"/>
        <label>2</label>
    </ligand>
</feature>
<evidence type="ECO:0000256" key="1">
    <source>
        <dbReference type="ARBA" id="ARBA00009227"/>
    </source>
</evidence>
<dbReference type="PANTHER" id="PTHR11358:SF26">
    <property type="entry name" value="GUANIDINO ACID HYDROLASE, MITOCHONDRIAL"/>
    <property type="match status" value="1"/>
</dbReference>
<evidence type="ECO:0000313" key="6">
    <source>
        <dbReference type="EMBL" id="AIY90975.1"/>
    </source>
</evidence>
<dbReference type="Proteomes" id="UP000030624">
    <property type="component" value="Chromosome"/>
</dbReference>
<evidence type="ECO:0000313" key="7">
    <source>
        <dbReference type="Proteomes" id="UP000030624"/>
    </source>
</evidence>
<dbReference type="GO" id="GO:0046872">
    <property type="term" value="F:metal ion binding"/>
    <property type="evidence" value="ECO:0007669"/>
    <property type="project" value="UniProtKB-KW"/>
</dbReference>
<evidence type="ECO:0000256" key="2">
    <source>
        <dbReference type="ARBA" id="ARBA00022723"/>
    </source>
</evidence>
<evidence type="ECO:0000256" key="3">
    <source>
        <dbReference type="ARBA" id="ARBA00022801"/>
    </source>
</evidence>
<organism evidence="6 7">
    <name type="scientific">Geoglobus acetivorans</name>
    <dbReference type="NCBI Taxonomy" id="565033"/>
    <lineage>
        <taxon>Archaea</taxon>
        <taxon>Methanobacteriati</taxon>
        <taxon>Methanobacteriota</taxon>
        <taxon>Archaeoglobi</taxon>
        <taxon>Archaeoglobales</taxon>
        <taxon>Archaeoglobaceae</taxon>
        <taxon>Geoglobus</taxon>
    </lineage>
</organism>
<dbReference type="Pfam" id="PF00491">
    <property type="entry name" value="Arginase"/>
    <property type="match status" value="1"/>
</dbReference>
<dbReference type="NCBIfam" id="TIGR01230">
    <property type="entry name" value="agmatinase"/>
    <property type="match status" value="1"/>
</dbReference>
<comment type="cofactor">
    <cofactor evidence="4">
        <name>Mn(2+)</name>
        <dbReference type="ChEBI" id="CHEBI:29035"/>
    </cofactor>
    <text evidence="4">Binds 2 manganese ions per subunit.</text>
</comment>
<dbReference type="PANTHER" id="PTHR11358">
    <property type="entry name" value="ARGINASE/AGMATINASE"/>
    <property type="match status" value="1"/>
</dbReference>
<feature type="binding site" evidence="4">
    <location>
        <position position="126"/>
    </location>
    <ligand>
        <name>Mn(2+)</name>
        <dbReference type="ChEBI" id="CHEBI:29035"/>
        <label>2</label>
    </ligand>
</feature>
<gene>
    <name evidence="6" type="ORF">GACE_1950</name>
</gene>
<dbReference type="PROSITE" id="PS51409">
    <property type="entry name" value="ARGINASE_2"/>
    <property type="match status" value="1"/>
</dbReference>
<dbReference type="KEGG" id="gac:GACE_1950"/>
<dbReference type="Gene3D" id="3.40.800.10">
    <property type="entry name" value="Ureohydrolase domain"/>
    <property type="match status" value="1"/>
</dbReference>
<sequence>MHIDSFFATSNSSVSDADYIIFGIPYDATQSFKPGSRFAPTAIREASWNLESYSLYFDYNLDFARIADGGNINCDGSFEEVSERVSKFMEDVVGIPVVLGGEHSVSYMVARNLEDFTYLVFDAHFDLREGFDSNPYNHACTSRRILEVADEVIIAGVRSGTKEEREFAENSGIEVYYSWDLLEYGFDDLLDSIESKDRIYLSVDLDAFDPAFAPGVSTPEPFGLHPYDLVKVLDEIADRVIAFDVVEVVPDLNKVTQTLAAKFVNEFIAANASLNF</sequence>
<dbReference type="RefSeq" id="WP_048093045.1">
    <property type="nucleotide sequence ID" value="NZ_CP009552.1"/>
</dbReference>
<evidence type="ECO:0000256" key="4">
    <source>
        <dbReference type="PIRSR" id="PIRSR036979-1"/>
    </source>
</evidence>
<dbReference type="PROSITE" id="PS01053">
    <property type="entry name" value="ARGINASE_1"/>
    <property type="match status" value="1"/>
</dbReference>
<dbReference type="InterPro" id="IPR020855">
    <property type="entry name" value="Ureohydrolase_Mn_BS"/>
</dbReference>
<feature type="binding site" evidence="4">
    <location>
        <position position="206"/>
    </location>
    <ligand>
        <name>Mn(2+)</name>
        <dbReference type="ChEBI" id="CHEBI:29035"/>
        <label>1</label>
    </ligand>
</feature>
<dbReference type="GO" id="GO:0008783">
    <property type="term" value="F:agmatinase activity"/>
    <property type="evidence" value="ECO:0007669"/>
    <property type="project" value="TreeGrafter"/>
</dbReference>
<dbReference type="eggNOG" id="arCOG01700">
    <property type="taxonomic scope" value="Archaea"/>
</dbReference>
<dbReference type="SUPFAM" id="SSF52768">
    <property type="entry name" value="Arginase/deacetylase"/>
    <property type="match status" value="1"/>
</dbReference>
<feature type="binding site" evidence="4">
    <location>
        <position position="204"/>
    </location>
    <ligand>
        <name>Mn(2+)</name>
        <dbReference type="ChEBI" id="CHEBI:29035"/>
        <label>1</label>
    </ligand>
</feature>
<keyword evidence="3 5" id="KW-0378">Hydrolase</keyword>
<dbReference type="CDD" id="cd11593">
    <property type="entry name" value="Agmatinase-like_2"/>
    <property type="match status" value="1"/>
</dbReference>
<reference evidence="6 7" key="1">
    <citation type="journal article" date="2015" name="Appl. Environ. Microbiol.">
        <title>The Geoglobus acetivorans genome: Fe(III) reduction, acetate utilization, autotrophic growth, and degradation of aromatic compounds in a hyperthermophilic archaeon.</title>
        <authorList>
            <person name="Mardanov A.V."/>
            <person name="Slododkina G.B."/>
            <person name="Slobodkin A.I."/>
            <person name="Beletsky A.V."/>
            <person name="Gavrilov S.N."/>
            <person name="Kublanov I.V."/>
            <person name="Bonch-Osmolovskaya E.A."/>
            <person name="Skryabin K.G."/>
            <person name="Ravin N.V."/>
        </authorList>
    </citation>
    <scope>NUCLEOTIDE SEQUENCE [LARGE SCALE GENOMIC DNA]</scope>
    <source>
        <strain evidence="6 7">SBH6</strain>
    </source>
</reference>
<dbReference type="InterPro" id="IPR006035">
    <property type="entry name" value="Ureohydrolase"/>
</dbReference>
<proteinExistence type="inferred from homology"/>
<protein>
    <submittedName>
        <fullName evidence="6">Agmatinase</fullName>
    </submittedName>
</protein>
<dbReference type="InterPro" id="IPR005925">
    <property type="entry name" value="Agmatinase-rel"/>
</dbReference>
<dbReference type="STRING" id="565033.GACE_1950"/>
<feature type="binding site" evidence="4">
    <location>
        <position position="103"/>
    </location>
    <ligand>
        <name>Mn(2+)</name>
        <dbReference type="ChEBI" id="CHEBI:29035"/>
        <label>1</label>
    </ligand>
</feature>
<dbReference type="GeneID" id="24798523"/>
<keyword evidence="4" id="KW-0464">Manganese</keyword>
<dbReference type="AlphaFoldDB" id="A0A0A7GFV7"/>
<evidence type="ECO:0000256" key="5">
    <source>
        <dbReference type="RuleBase" id="RU003684"/>
    </source>
</evidence>
<comment type="similarity">
    <text evidence="1">Belongs to the arginase family. Agmatinase subfamily.</text>
</comment>
<dbReference type="GO" id="GO:0033389">
    <property type="term" value="P:putrescine biosynthetic process from arginine, via agmatine"/>
    <property type="evidence" value="ECO:0007669"/>
    <property type="project" value="TreeGrafter"/>
</dbReference>
<dbReference type="EMBL" id="CP009552">
    <property type="protein sequence ID" value="AIY90975.1"/>
    <property type="molecule type" value="Genomic_DNA"/>
</dbReference>
<feature type="binding site" evidence="4">
    <location>
        <position position="122"/>
    </location>
    <ligand>
        <name>Mn(2+)</name>
        <dbReference type="ChEBI" id="CHEBI:29035"/>
        <label>1</label>
    </ligand>
</feature>
<dbReference type="InterPro" id="IPR023696">
    <property type="entry name" value="Ureohydrolase_dom_sf"/>
</dbReference>